<dbReference type="EMBL" id="AP009552">
    <property type="protein sequence ID" value="BAG03800.1"/>
    <property type="molecule type" value="Genomic_DNA"/>
</dbReference>
<reference evidence="1 2" key="1">
    <citation type="journal article" date="2007" name="DNA Res.">
        <title>Complete genomic structure of the bloom-forming toxic cyanobacterium Microcystis aeruginosa NIES-843.</title>
        <authorList>
            <person name="Kaneko T."/>
            <person name="Nakajima N."/>
            <person name="Okamoto S."/>
            <person name="Suzuki I."/>
            <person name="Tanabe Y."/>
            <person name="Tamaoki M."/>
            <person name="Nakamura Y."/>
            <person name="Kasai F."/>
            <person name="Watanabe A."/>
            <person name="Kawashima K."/>
            <person name="Kishida Y."/>
            <person name="Ono A."/>
            <person name="Shimizu Y."/>
            <person name="Takahashi C."/>
            <person name="Minami C."/>
            <person name="Fujishiro T."/>
            <person name="Kohara M."/>
            <person name="Katoh M."/>
            <person name="Nakazaki N."/>
            <person name="Nakayama S."/>
            <person name="Yamada M."/>
            <person name="Tabata S."/>
            <person name="Watanabe M.M."/>
        </authorList>
    </citation>
    <scope>NUCLEOTIDE SEQUENCE [LARGE SCALE GENOMIC DNA]</scope>
    <source>
        <strain evidence="2">NIES-843 / IAM M-247</strain>
    </source>
</reference>
<proteinExistence type="predicted"/>
<dbReference type="PaxDb" id="449447-MAE_39780"/>
<accession>B0JQT1</accession>
<dbReference type="Proteomes" id="UP000001510">
    <property type="component" value="Chromosome"/>
</dbReference>
<sequence>MTKGLKVLPNKVFRFIQPALCSCWNERLSTAPELNRWKVFWLFWFLCGNEVYTDRISAK</sequence>
<dbReference type="HOGENOM" id="CLU_2955404_0_0_3"/>
<dbReference type="AlphaFoldDB" id="B0JQT1"/>
<organism evidence="1 2">
    <name type="scientific">Microcystis aeruginosa (strain NIES-843 / IAM M-2473)</name>
    <dbReference type="NCBI Taxonomy" id="449447"/>
    <lineage>
        <taxon>Bacteria</taxon>
        <taxon>Bacillati</taxon>
        <taxon>Cyanobacteriota</taxon>
        <taxon>Cyanophyceae</taxon>
        <taxon>Oscillatoriophycideae</taxon>
        <taxon>Chroococcales</taxon>
        <taxon>Microcystaceae</taxon>
        <taxon>Microcystis</taxon>
    </lineage>
</organism>
<dbReference type="KEGG" id="mar:MAE_39780"/>
<evidence type="ECO:0000313" key="2">
    <source>
        <dbReference type="Proteomes" id="UP000001510"/>
    </source>
</evidence>
<keyword evidence="2" id="KW-1185">Reference proteome</keyword>
<name>B0JQT1_MICAN</name>
<protein>
    <submittedName>
        <fullName evidence="1">Uncharacterized protein</fullName>
    </submittedName>
</protein>
<evidence type="ECO:0000313" key="1">
    <source>
        <dbReference type="EMBL" id="BAG03800.1"/>
    </source>
</evidence>
<gene>
    <name evidence="1" type="ordered locus">MAE_39780</name>
</gene>
<dbReference type="EnsemblBacteria" id="BAG03800">
    <property type="protein sequence ID" value="BAG03800"/>
    <property type="gene ID" value="MAE_39780"/>
</dbReference>